<dbReference type="SUPFAM" id="SSF100895">
    <property type="entry name" value="Kazal-type serine protease inhibitors"/>
    <property type="match status" value="4"/>
</dbReference>
<proteinExistence type="predicted"/>
<dbReference type="Gene3D" id="3.30.60.30">
    <property type="match status" value="4"/>
</dbReference>
<dbReference type="InterPro" id="IPR036058">
    <property type="entry name" value="Kazal_dom_sf"/>
</dbReference>
<dbReference type="AlphaFoldDB" id="A0AAD5Q4J6"/>
<keyword evidence="3" id="KW-1015">Disulfide bond</keyword>
<keyword evidence="6" id="KW-1185">Reference proteome</keyword>
<accession>A0AAD5Q4J6</accession>
<keyword evidence="1" id="KW-0646">Protease inhibitor</keyword>
<dbReference type="CDD" id="cd00104">
    <property type="entry name" value="KAZAL_FS"/>
    <property type="match status" value="3"/>
</dbReference>
<dbReference type="SMART" id="SM00280">
    <property type="entry name" value="KAZAL"/>
    <property type="match status" value="4"/>
</dbReference>
<protein>
    <recommendedName>
        <fullName evidence="4">Kazal-like domain-containing protein</fullName>
    </recommendedName>
</protein>
<dbReference type="Proteomes" id="UP001209570">
    <property type="component" value="Unassembled WGS sequence"/>
</dbReference>
<gene>
    <name evidence="5" type="ORF">P43SY_011215</name>
</gene>
<sequence length="219" mass="22950">MACPEIYAPVCGSDGVTYSNKCEFVAAKCVAGPSASDLTIKHDGDCSAVGNTIANTNANANANEDAMTKTETKCNTKCTKEYAPVCGSNGVTYPNKCELDVAKCVSGDAALFALFDGKCASPSAPCNFACTMDYSPVCGTDLVTYSNECALSHVKCTTRQPTLTVLHAGVCAKCDGKCTKEYLPVCGSNGVTFGNQCEFEMARCRTRDPKLTVVKQGAC</sequence>
<evidence type="ECO:0000256" key="3">
    <source>
        <dbReference type="ARBA" id="ARBA00023157"/>
    </source>
</evidence>
<dbReference type="Pfam" id="PF07648">
    <property type="entry name" value="Kazal_2"/>
    <property type="match status" value="3"/>
</dbReference>
<feature type="domain" description="Kazal-like" evidence="4">
    <location>
        <begin position="1"/>
        <end position="48"/>
    </location>
</feature>
<feature type="domain" description="Kazal-like" evidence="4">
    <location>
        <begin position="120"/>
        <end position="173"/>
    </location>
</feature>
<evidence type="ECO:0000256" key="2">
    <source>
        <dbReference type="ARBA" id="ARBA00022900"/>
    </source>
</evidence>
<evidence type="ECO:0000259" key="4">
    <source>
        <dbReference type="PROSITE" id="PS51465"/>
    </source>
</evidence>
<dbReference type="PANTHER" id="PTHR10913">
    <property type="entry name" value="FOLLISTATIN-RELATED"/>
    <property type="match status" value="1"/>
</dbReference>
<dbReference type="InterPro" id="IPR002350">
    <property type="entry name" value="Kazal_dom"/>
</dbReference>
<keyword evidence="2" id="KW-0722">Serine protease inhibitor</keyword>
<evidence type="ECO:0000256" key="1">
    <source>
        <dbReference type="ARBA" id="ARBA00022690"/>
    </source>
</evidence>
<dbReference type="PROSITE" id="PS51465">
    <property type="entry name" value="KAZAL_2"/>
    <property type="match status" value="4"/>
</dbReference>
<dbReference type="InterPro" id="IPR050653">
    <property type="entry name" value="Prot_Inhib_GrowthFact_Antg"/>
</dbReference>
<name>A0AAD5Q4J6_PYTIN</name>
<feature type="domain" description="Kazal-like" evidence="4">
    <location>
        <begin position="174"/>
        <end position="219"/>
    </location>
</feature>
<evidence type="ECO:0000313" key="6">
    <source>
        <dbReference type="Proteomes" id="UP001209570"/>
    </source>
</evidence>
<comment type="caution">
    <text evidence="5">The sequence shown here is derived from an EMBL/GenBank/DDBJ whole genome shotgun (WGS) entry which is preliminary data.</text>
</comment>
<feature type="domain" description="Kazal-like" evidence="4">
    <location>
        <begin position="68"/>
        <end position="119"/>
    </location>
</feature>
<evidence type="ECO:0000313" key="5">
    <source>
        <dbReference type="EMBL" id="KAJ0389535.1"/>
    </source>
</evidence>
<dbReference type="PANTHER" id="PTHR10913:SF45">
    <property type="entry name" value="FOLLISTATIN, ISOFORM A-RELATED"/>
    <property type="match status" value="1"/>
</dbReference>
<organism evidence="5 6">
    <name type="scientific">Pythium insidiosum</name>
    <name type="common">Pythiosis disease agent</name>
    <dbReference type="NCBI Taxonomy" id="114742"/>
    <lineage>
        <taxon>Eukaryota</taxon>
        <taxon>Sar</taxon>
        <taxon>Stramenopiles</taxon>
        <taxon>Oomycota</taxon>
        <taxon>Peronosporomycetes</taxon>
        <taxon>Pythiales</taxon>
        <taxon>Pythiaceae</taxon>
        <taxon>Pythium</taxon>
    </lineage>
</organism>
<reference evidence="5" key="1">
    <citation type="submission" date="2021-12" db="EMBL/GenBank/DDBJ databases">
        <title>Prjna785345.</title>
        <authorList>
            <person name="Rujirawat T."/>
            <person name="Krajaejun T."/>
        </authorList>
    </citation>
    <scope>NUCLEOTIDE SEQUENCE</scope>
    <source>
        <strain evidence="5">Pi057C3</strain>
    </source>
</reference>
<dbReference type="EMBL" id="JAKCXM010003610">
    <property type="protein sequence ID" value="KAJ0389535.1"/>
    <property type="molecule type" value="Genomic_DNA"/>
</dbReference>
<dbReference type="Pfam" id="PF00050">
    <property type="entry name" value="Kazal_1"/>
    <property type="match status" value="1"/>
</dbReference>
<dbReference type="GO" id="GO:0005576">
    <property type="term" value="C:extracellular region"/>
    <property type="evidence" value="ECO:0007669"/>
    <property type="project" value="TreeGrafter"/>
</dbReference>